<gene>
    <name evidence="6" type="ORF">METZ01_LOCUS95848</name>
</gene>
<dbReference type="SUPFAM" id="SSF51604">
    <property type="entry name" value="Enolase C-terminal domain-like"/>
    <property type="match status" value="1"/>
</dbReference>
<dbReference type="SFLD" id="SFLDG00180">
    <property type="entry name" value="muconate_cycloisomerase"/>
    <property type="match status" value="1"/>
</dbReference>
<dbReference type="Pfam" id="PF13378">
    <property type="entry name" value="MR_MLE_C"/>
    <property type="match status" value="1"/>
</dbReference>
<dbReference type="Gene3D" id="3.20.20.120">
    <property type="entry name" value="Enolase-like C-terminal domain"/>
    <property type="match status" value="1"/>
</dbReference>
<evidence type="ECO:0000256" key="1">
    <source>
        <dbReference type="ARBA" id="ARBA00001946"/>
    </source>
</evidence>
<evidence type="ECO:0000256" key="3">
    <source>
        <dbReference type="ARBA" id="ARBA00022723"/>
    </source>
</evidence>
<dbReference type="SMART" id="SM00922">
    <property type="entry name" value="MR_MLE"/>
    <property type="match status" value="1"/>
</dbReference>
<dbReference type="GO" id="GO:0046872">
    <property type="term" value="F:metal ion binding"/>
    <property type="evidence" value="ECO:0007669"/>
    <property type="project" value="UniProtKB-KW"/>
</dbReference>
<dbReference type="InterPro" id="IPR013342">
    <property type="entry name" value="Mandelate_racemase_C"/>
</dbReference>
<protein>
    <recommendedName>
        <fullName evidence="5">Mandelate racemase/muconate lactonizing enzyme C-terminal domain-containing protein</fullName>
    </recommendedName>
</protein>
<comment type="cofactor">
    <cofactor evidence="1">
        <name>Mg(2+)</name>
        <dbReference type="ChEBI" id="CHEBI:18420"/>
    </cofactor>
</comment>
<feature type="domain" description="Mandelate racemase/muconate lactonizing enzyme C-terminal" evidence="5">
    <location>
        <begin position="144"/>
        <end position="237"/>
    </location>
</feature>
<dbReference type="SUPFAM" id="SSF54826">
    <property type="entry name" value="Enolase N-terminal domain-like"/>
    <property type="match status" value="1"/>
</dbReference>
<dbReference type="AlphaFoldDB" id="A0A381VRW1"/>
<dbReference type="Gene3D" id="3.30.390.10">
    <property type="entry name" value="Enolase-like, N-terminal domain"/>
    <property type="match status" value="1"/>
</dbReference>
<dbReference type="Pfam" id="PF02746">
    <property type="entry name" value="MR_MLE_N"/>
    <property type="match status" value="1"/>
</dbReference>
<dbReference type="InterPro" id="IPR029065">
    <property type="entry name" value="Enolase_C-like"/>
</dbReference>
<dbReference type="PANTHER" id="PTHR48080">
    <property type="entry name" value="D-GALACTONATE DEHYDRATASE-RELATED"/>
    <property type="match status" value="1"/>
</dbReference>
<organism evidence="6">
    <name type="scientific">marine metagenome</name>
    <dbReference type="NCBI Taxonomy" id="408172"/>
    <lineage>
        <taxon>unclassified sequences</taxon>
        <taxon>metagenomes</taxon>
        <taxon>ecological metagenomes</taxon>
    </lineage>
</organism>
<evidence type="ECO:0000313" key="6">
    <source>
        <dbReference type="EMBL" id="SVA42994.1"/>
    </source>
</evidence>
<dbReference type="FunFam" id="3.30.390.10:FF:000009">
    <property type="entry name" value="Hydrophobic dipeptide epimerase"/>
    <property type="match status" value="1"/>
</dbReference>
<dbReference type="GO" id="GO:0003824">
    <property type="term" value="F:catalytic activity"/>
    <property type="evidence" value="ECO:0007669"/>
    <property type="project" value="UniProtKB-ARBA"/>
</dbReference>
<name>A0A381VRW1_9ZZZZ</name>
<evidence type="ECO:0000256" key="4">
    <source>
        <dbReference type="ARBA" id="ARBA00022842"/>
    </source>
</evidence>
<evidence type="ECO:0000256" key="2">
    <source>
        <dbReference type="ARBA" id="ARBA00008031"/>
    </source>
</evidence>
<dbReference type="EMBL" id="UINC01009593">
    <property type="protein sequence ID" value="SVA42994.1"/>
    <property type="molecule type" value="Genomic_DNA"/>
</dbReference>
<dbReference type="InterPro" id="IPR036849">
    <property type="entry name" value="Enolase-like_C_sf"/>
</dbReference>
<evidence type="ECO:0000259" key="5">
    <source>
        <dbReference type="SMART" id="SM00922"/>
    </source>
</evidence>
<reference evidence="6" key="1">
    <citation type="submission" date="2018-05" db="EMBL/GenBank/DDBJ databases">
        <authorList>
            <person name="Lanie J.A."/>
            <person name="Ng W.-L."/>
            <person name="Kazmierczak K.M."/>
            <person name="Andrzejewski T.M."/>
            <person name="Davidsen T.M."/>
            <person name="Wayne K.J."/>
            <person name="Tettelin H."/>
            <person name="Glass J.I."/>
            <person name="Rusch D."/>
            <person name="Podicherti R."/>
            <person name="Tsui H.-C.T."/>
            <person name="Winkler M.E."/>
        </authorList>
    </citation>
    <scope>NUCLEOTIDE SEQUENCE</scope>
</reference>
<dbReference type="SFLD" id="SFLDS00001">
    <property type="entry name" value="Enolase"/>
    <property type="match status" value="1"/>
</dbReference>
<sequence>MKITRIEAYHVELPYAGGSYHWGRGNVIRTALTTVITVHTDEGFTGCGESCPIGGNYLAAYAEGIVPALSLLAPAVIGEDPREVHAIERRMDAVLRGHPYAKSAIDAACWDILGQSCGQPVCVLLGGRLTTGGSMYRVVPQKDPQVAAQEMEAHRSAGYRQFQIKVGNDWKGDIDRIISAASLLEPGETAFADANRGWSLYEALAVVHAVRDTGVMIEQPCDSYDECLHVRRRTDLPMKLDECVTDLKMAQRVVVDQAAEVVCLKISNLGGLTKARRVRDYVVEQGLSVVAEDTWGGEITTAAVAHFAASTPPELLYNTTDLHNYNTVSTGKPPPHVESGKLFASHTPGLGVSPDFDALGSAVAVYS</sequence>
<keyword evidence="4" id="KW-0460">Magnesium</keyword>
<keyword evidence="3" id="KW-0479">Metal-binding</keyword>
<accession>A0A381VRW1</accession>
<dbReference type="InterPro" id="IPR029017">
    <property type="entry name" value="Enolase-like_N"/>
</dbReference>
<comment type="similarity">
    <text evidence="2">Belongs to the mandelate racemase/muconate lactonizing enzyme family.</text>
</comment>
<dbReference type="InterPro" id="IPR034593">
    <property type="entry name" value="DgoD-like"/>
</dbReference>
<proteinExistence type="inferred from homology"/>
<dbReference type="InterPro" id="IPR013341">
    <property type="entry name" value="Mandelate_racemase_N_dom"/>
</dbReference>